<reference evidence="4" key="3">
    <citation type="submission" date="2020-06" db="EMBL/GenBank/DDBJ databases">
        <authorList>
            <person name="Arumugam K."/>
            <person name="Besarab I."/>
            <person name="Haryono M."/>
            <person name="Bagci C."/>
            <person name="Beier S."/>
            <person name="Buchfink B."/>
            <person name="Gorska A."/>
            <person name="Qiu G."/>
            <person name="Huson D.H."/>
            <person name="Williams R.B."/>
        </authorList>
    </citation>
    <scope>NUCLEOTIDE SEQUENCE</scope>
    <source>
        <strain evidence="4">SSA1</strain>
    </source>
</reference>
<dbReference type="GO" id="GO:0051087">
    <property type="term" value="F:protein-folding chaperone binding"/>
    <property type="evidence" value="ECO:0007669"/>
    <property type="project" value="InterPro"/>
</dbReference>
<evidence type="ECO:0000256" key="1">
    <source>
        <dbReference type="ARBA" id="ARBA00023186"/>
    </source>
</evidence>
<dbReference type="RefSeq" id="WP_034950663.1">
    <property type="nucleotide sequence ID" value="NZ_JDST02000064.1"/>
</dbReference>
<dbReference type="InterPro" id="IPR000740">
    <property type="entry name" value="GrpE"/>
</dbReference>
<gene>
    <name evidence="4" type="primary">grpE</name>
    <name evidence="3" type="ORF">AW06_002906</name>
    <name evidence="4" type="ORF">HWD57_21120</name>
</gene>
<dbReference type="KEGG" id="acog:HWD57_21120"/>
<evidence type="ECO:0000313" key="4">
    <source>
        <dbReference type="EMBL" id="QLH51996.1"/>
    </source>
</evidence>
<keyword evidence="1" id="KW-0143">Chaperone</keyword>
<dbReference type="Proteomes" id="UP000021315">
    <property type="component" value="Unassembled WGS sequence"/>
</dbReference>
<keyword evidence="2" id="KW-0175">Coiled coil</keyword>
<evidence type="ECO:0000313" key="3">
    <source>
        <dbReference type="EMBL" id="KFB76109.1"/>
    </source>
</evidence>
<evidence type="ECO:0000313" key="5">
    <source>
        <dbReference type="Proteomes" id="UP000021315"/>
    </source>
</evidence>
<dbReference type="InterPro" id="IPR009012">
    <property type="entry name" value="GrpE_head"/>
</dbReference>
<proteinExistence type="predicted"/>
<keyword evidence="3" id="KW-0346">Stress response</keyword>
<dbReference type="STRING" id="1453999.AW06_002906"/>
<accession>A0A080MFT9</accession>
<dbReference type="Pfam" id="PF01025">
    <property type="entry name" value="GrpE"/>
    <property type="match status" value="1"/>
</dbReference>
<organism evidence="3 5">
    <name type="scientific">Candidatus Accumulibacter cognatus</name>
    <dbReference type="NCBI Taxonomy" id="2954383"/>
    <lineage>
        <taxon>Bacteria</taxon>
        <taxon>Pseudomonadati</taxon>
        <taxon>Pseudomonadota</taxon>
        <taxon>Betaproteobacteria</taxon>
        <taxon>Candidatus Accumulibacter</taxon>
    </lineage>
</organism>
<reference evidence="4 6" key="2">
    <citation type="journal article" date="2019" name="Microbiome">
        <title>Annotated bacterial chromosomes from frame-shift-corrected long-read metagenomic data.</title>
        <authorList>
            <person name="Arumugam K."/>
            <person name="Bagci C."/>
            <person name="Bessarab I."/>
            <person name="Beier S."/>
            <person name="Buchfink B."/>
            <person name="Gorska A."/>
            <person name="Qiu G."/>
            <person name="Huson D.H."/>
            <person name="Williams R.B.H."/>
        </authorList>
    </citation>
    <scope>NUCLEOTIDE SEQUENCE [LARGE SCALE GENOMIC DNA]</scope>
    <source>
        <strain evidence="4">SSA1</strain>
    </source>
</reference>
<dbReference type="EMBL" id="JDST02000064">
    <property type="protein sequence ID" value="KFB76109.1"/>
    <property type="molecule type" value="Genomic_DNA"/>
</dbReference>
<evidence type="ECO:0000313" key="6">
    <source>
        <dbReference type="Proteomes" id="UP000509684"/>
    </source>
</evidence>
<sequence length="240" mass="26504">MNSPVIVLDPEERARLVDDFRAALERAARQCECEPAGEPDDQAAGDTETSVDLATLLSEMAVLKSELRLQSRQFKNTLDELRGFGNDLRQHGERLQRDLERAREQAASIQGQTERQFLLALLDLRDRLQSGVDAAGKPPSSFLTRLVPGPTRFAASLAEGQRLTLQRLDDLLASHRVRPLPVLGEILDPQRMRVVGVEAASSSSSVPDGTILREVRRGFLHNGELLRVAEVIVSKKATNP</sequence>
<protein>
    <submittedName>
        <fullName evidence="3">Heat shock protein GrpE</fullName>
    </submittedName>
    <submittedName>
        <fullName evidence="4">Nucleotide exchange factor GrpE</fullName>
    </submittedName>
</protein>
<accession>A0A7D5SAK2</accession>
<feature type="coiled-coil region" evidence="2">
    <location>
        <begin position="85"/>
        <end position="112"/>
    </location>
</feature>
<evidence type="ECO:0000256" key="2">
    <source>
        <dbReference type="SAM" id="Coils"/>
    </source>
</evidence>
<reference evidence="3 5" key="1">
    <citation type="submission" date="2014-02" db="EMBL/GenBank/DDBJ databases">
        <title>Expanding our view of genomic diversity in Candidatus Accumulibacter clades.</title>
        <authorList>
            <person name="Skennerton C.T."/>
            <person name="Barr J.J."/>
            <person name="Slater F.R."/>
            <person name="Bond P.L."/>
            <person name="Tyson G.W."/>
        </authorList>
    </citation>
    <scope>NUCLEOTIDE SEQUENCE [LARGE SCALE GENOMIC DNA]</scope>
    <source>
        <strain evidence="5">SK-02</strain>
    </source>
</reference>
<dbReference type="GO" id="GO:0006457">
    <property type="term" value="P:protein folding"/>
    <property type="evidence" value="ECO:0007669"/>
    <property type="project" value="InterPro"/>
</dbReference>
<dbReference type="Gene3D" id="2.30.22.10">
    <property type="entry name" value="Head domain of nucleotide exchange factor GrpE"/>
    <property type="match status" value="1"/>
</dbReference>
<keyword evidence="5" id="KW-1185">Reference proteome</keyword>
<dbReference type="EMBL" id="CP058708">
    <property type="protein sequence ID" value="QLH51996.1"/>
    <property type="molecule type" value="Genomic_DNA"/>
</dbReference>
<dbReference type="GO" id="GO:0042803">
    <property type="term" value="F:protein homodimerization activity"/>
    <property type="evidence" value="ECO:0007669"/>
    <property type="project" value="InterPro"/>
</dbReference>
<name>A0A080MFT9_9PROT</name>
<dbReference type="AlphaFoldDB" id="A0A080MFT9"/>
<dbReference type="SUPFAM" id="SSF51064">
    <property type="entry name" value="Head domain of nucleotide exchange factor GrpE"/>
    <property type="match status" value="1"/>
</dbReference>
<dbReference type="GO" id="GO:0000774">
    <property type="term" value="F:adenyl-nucleotide exchange factor activity"/>
    <property type="evidence" value="ECO:0007669"/>
    <property type="project" value="InterPro"/>
</dbReference>
<dbReference type="Proteomes" id="UP000509684">
    <property type="component" value="Chromosome"/>
</dbReference>